<dbReference type="InterPro" id="IPR036118">
    <property type="entry name" value="UreE_N_sf"/>
</dbReference>
<dbReference type="Gene3D" id="2.60.260.20">
    <property type="entry name" value="Urease metallochaperone UreE, N-terminal domain"/>
    <property type="match status" value="1"/>
</dbReference>
<evidence type="ECO:0000256" key="1">
    <source>
        <dbReference type="SAM" id="MobiDB-lite"/>
    </source>
</evidence>
<dbReference type="RefSeq" id="WP_179910713.1">
    <property type="nucleotide sequence ID" value="NZ_CP058910.1"/>
</dbReference>
<feature type="domain" description="UreE urease accessory N-terminal" evidence="2">
    <location>
        <begin position="27"/>
        <end position="72"/>
    </location>
</feature>
<feature type="region of interest" description="Disordered" evidence="1">
    <location>
        <begin position="153"/>
        <end position="222"/>
    </location>
</feature>
<dbReference type="OrthoDB" id="241983at2157"/>
<gene>
    <name evidence="3" type="ORF">HZS55_05420</name>
</gene>
<dbReference type="AlphaFoldDB" id="A0A7D5P3Z2"/>
<accession>A0A7D5P3Z2</accession>
<keyword evidence="4" id="KW-1185">Reference proteome</keyword>
<feature type="compositionally biased region" description="Basic and acidic residues" evidence="1">
    <location>
        <begin position="155"/>
        <end position="214"/>
    </location>
</feature>
<dbReference type="KEGG" id="hrr:HZS55_05420"/>
<dbReference type="Pfam" id="PF02814">
    <property type="entry name" value="UreE_N"/>
    <property type="match status" value="1"/>
</dbReference>
<evidence type="ECO:0000313" key="4">
    <source>
        <dbReference type="Proteomes" id="UP000509667"/>
    </source>
</evidence>
<proteinExistence type="predicted"/>
<organism evidence="3 4">
    <name type="scientific">Halosimplex rubrum</name>
    <dbReference type="NCBI Taxonomy" id="869889"/>
    <lineage>
        <taxon>Archaea</taxon>
        <taxon>Methanobacteriati</taxon>
        <taxon>Methanobacteriota</taxon>
        <taxon>Stenosarchaea group</taxon>
        <taxon>Halobacteria</taxon>
        <taxon>Halobacteriales</taxon>
        <taxon>Haloarculaceae</taxon>
        <taxon>Halosimplex</taxon>
    </lineage>
</organism>
<name>A0A7D5P3Z2_9EURY</name>
<dbReference type="InterPro" id="IPR004029">
    <property type="entry name" value="UreE_N"/>
</dbReference>
<dbReference type="Proteomes" id="UP000509667">
    <property type="component" value="Chromosome"/>
</dbReference>
<evidence type="ECO:0000313" key="3">
    <source>
        <dbReference type="EMBL" id="QLH76778.1"/>
    </source>
</evidence>
<dbReference type="SUPFAM" id="SSF69287">
    <property type="entry name" value="Urease metallochaperone UreE, N-terminal domain"/>
    <property type="match status" value="1"/>
</dbReference>
<protein>
    <submittedName>
        <fullName evidence="3">Urease accessory protein UreE</fullName>
    </submittedName>
</protein>
<evidence type="ECO:0000259" key="2">
    <source>
        <dbReference type="Pfam" id="PF02814"/>
    </source>
</evidence>
<sequence>MLVAETFVGRLDDESVAERVERGDPLRIEVDETERRRSRFRTTAEDGTDLGVVVARELRDGDVLSTGDRLVVVSLEAVDAMVLDFGGVADPDRAAVTAALELGHAVGNRHWDLAVEGERAYLPLADTRDRMESTVDPHLPDGATVGYEAVPPTLFDERGVDGGHSHGQGDGDHSHGHGDGGHDHGHGDHSHDHGEDGHDHGDHGVRALDPKSGGDDAGGEES</sequence>
<dbReference type="EMBL" id="CP058910">
    <property type="protein sequence ID" value="QLH76778.1"/>
    <property type="molecule type" value="Genomic_DNA"/>
</dbReference>
<dbReference type="GeneID" id="56077281"/>
<reference evidence="3 4" key="1">
    <citation type="submission" date="2020-07" db="EMBL/GenBank/DDBJ databases">
        <title>Halosimplex pelagicum sp. nov. and Halosimplex rubrum sp. nov., isolated from salted brown alga Laminaria, and emended description of the genus Halosimplex.</title>
        <authorList>
            <person name="Cui H."/>
        </authorList>
    </citation>
    <scope>NUCLEOTIDE SEQUENCE [LARGE SCALE GENOMIC DNA]</scope>
    <source>
        <strain evidence="3 4">R27</strain>
    </source>
</reference>